<dbReference type="SUPFAM" id="SSF55315">
    <property type="entry name" value="L30e-like"/>
    <property type="match status" value="1"/>
</dbReference>
<dbReference type="Gramene" id="RZC63521">
    <property type="protein sequence ID" value="RZC63521"/>
    <property type="gene ID" value="C5167_025247"/>
</dbReference>
<dbReference type="GO" id="GO:0005840">
    <property type="term" value="C:ribosome"/>
    <property type="evidence" value="ECO:0007669"/>
    <property type="project" value="UniProtKB-KW"/>
</dbReference>
<dbReference type="PROSITE" id="PS00709">
    <property type="entry name" value="RIBOSOMAL_L30E_1"/>
    <property type="match status" value="1"/>
</dbReference>
<evidence type="ECO:0000259" key="4">
    <source>
        <dbReference type="Pfam" id="PF01248"/>
    </source>
</evidence>
<comment type="similarity">
    <text evidence="1">Belongs to the eukaryotic ribosomal protein eL30 family.</text>
</comment>
<keyword evidence="7" id="KW-1185">Reference proteome</keyword>
<evidence type="ECO:0000256" key="1">
    <source>
        <dbReference type="ARBA" id="ARBA00007326"/>
    </source>
</evidence>
<dbReference type="Proteomes" id="UP000316621">
    <property type="component" value="Chromosome 5"/>
</dbReference>
<reference evidence="6 7" key="1">
    <citation type="journal article" date="2018" name="Science">
        <title>The opium poppy genome and morphinan production.</title>
        <authorList>
            <person name="Guo L."/>
            <person name="Winzer T."/>
            <person name="Yang X."/>
            <person name="Li Y."/>
            <person name="Ning Z."/>
            <person name="He Z."/>
            <person name="Teodor R."/>
            <person name="Lu Y."/>
            <person name="Bowser T.A."/>
            <person name="Graham I.A."/>
            <person name="Ye K."/>
        </authorList>
    </citation>
    <scope>NUCLEOTIDE SEQUENCE [LARGE SCALE GENOMIC DNA]</scope>
    <source>
        <strain evidence="7">cv. HN1</strain>
        <tissue evidence="6">Leaves</tissue>
    </source>
</reference>
<dbReference type="InterPro" id="IPR055357">
    <property type="entry name" value="LRR_At1g61320_AtMIF1"/>
</dbReference>
<dbReference type="PROSITE" id="PS00993">
    <property type="entry name" value="RIBOSOMAL_L30E_2"/>
    <property type="match status" value="1"/>
</dbReference>
<evidence type="ECO:0000313" key="7">
    <source>
        <dbReference type="Proteomes" id="UP000316621"/>
    </source>
</evidence>
<feature type="domain" description="Ribosomal protein eL8/eL30/eS12/Gadd45" evidence="4">
    <location>
        <begin position="13"/>
        <end position="105"/>
    </location>
</feature>
<keyword evidence="2" id="KW-0689">Ribosomal protein</keyword>
<proteinExistence type="inferred from homology"/>
<dbReference type="InterPro" id="IPR032675">
    <property type="entry name" value="LRR_dom_sf"/>
</dbReference>
<feature type="domain" description="At1g61320/AtMIF1 LRR" evidence="5">
    <location>
        <begin position="235"/>
        <end position="478"/>
    </location>
</feature>
<dbReference type="Pfam" id="PF01248">
    <property type="entry name" value="Ribosomal_L7Ae"/>
    <property type="match status" value="1"/>
</dbReference>
<dbReference type="NCBIfam" id="NF002172">
    <property type="entry name" value="PRK01018.1"/>
    <property type="match status" value="1"/>
</dbReference>
<dbReference type="AlphaFoldDB" id="A0A4Y7JU98"/>
<dbReference type="InterPro" id="IPR029064">
    <property type="entry name" value="Ribosomal_eL30-like_sf"/>
</dbReference>
<dbReference type="GO" id="GO:1990904">
    <property type="term" value="C:ribonucleoprotein complex"/>
    <property type="evidence" value="ECO:0007669"/>
    <property type="project" value="UniProtKB-KW"/>
</dbReference>
<dbReference type="PANTHER" id="PTHR11449">
    <property type="entry name" value="RIBOSOMAL PROTEIN L30"/>
    <property type="match status" value="1"/>
</dbReference>
<evidence type="ECO:0000256" key="2">
    <source>
        <dbReference type="ARBA" id="ARBA00022980"/>
    </source>
</evidence>
<accession>A0A4Y7JU98</accession>
<dbReference type="STRING" id="3469.A0A4Y7JU98"/>
<dbReference type="EMBL" id="CM010719">
    <property type="protein sequence ID" value="RZC63521.1"/>
    <property type="molecule type" value="Genomic_DNA"/>
</dbReference>
<gene>
    <name evidence="6" type="ORF">C5167_025247</name>
</gene>
<dbReference type="SUPFAM" id="SSF52047">
    <property type="entry name" value="RNI-like"/>
    <property type="match status" value="1"/>
</dbReference>
<dbReference type="InterPro" id="IPR004038">
    <property type="entry name" value="Ribosomal_eL8/eL30/eS12/Gad45"/>
</dbReference>
<dbReference type="Pfam" id="PF23622">
    <property type="entry name" value="LRR_At1g61320_AtMIF1"/>
    <property type="match status" value="1"/>
</dbReference>
<evidence type="ECO:0008006" key="8">
    <source>
        <dbReference type="Google" id="ProtNLM"/>
    </source>
</evidence>
<evidence type="ECO:0000259" key="5">
    <source>
        <dbReference type="Pfam" id="PF23622"/>
    </source>
</evidence>
<dbReference type="Gene3D" id="3.80.10.10">
    <property type="entry name" value="Ribonuclease Inhibitor"/>
    <property type="match status" value="1"/>
</dbReference>
<name>A0A4Y7JU98_PAPSO</name>
<dbReference type="InterPro" id="IPR022991">
    <property type="entry name" value="Ribosomal_eL30_CS"/>
</dbReference>
<protein>
    <recommendedName>
        <fullName evidence="8">Ribosomal protein L7Ae/L30e/S12e/Gadd45 domain-containing protein</fullName>
    </recommendedName>
</protein>
<dbReference type="InterPro" id="IPR039109">
    <property type="entry name" value="Ribosomal_eL30-like"/>
</dbReference>
<dbReference type="FunFam" id="3.30.1330.30:FF:000001">
    <property type="entry name" value="60S ribosomal protein L30"/>
    <property type="match status" value="1"/>
</dbReference>
<sequence>MVAVKKMKKTHESINNRLALVMKSGKYTLGYKTVLRTLRSSKSKLIIISNNCPPLRKSEIEYYAMLAKVGVHHFNGNNVDLGTACGRYYRVSCLSIIDPGDSDIIKTLPGDQGFGTDQKKENCAENFRQQFKAAAVLVRLQNSVFGKTMEELRSSPPPIKRLKVFHDIESSASVNDRIPFLPENLFKMHRVKNKKQIQNPKFENFVSKVMRLLQDGAYDVDRFRLRVRFSGEGAVQKLVAGCPILETLVMVGCHIYDEKLVDISVPSLRNFTMRHIYLPSDSRIKISNPNLSVFNYTVMECNMKNDSIDKFSSLMDAYIEVLLRPGGSYSIKRYNECFDNVGELFSGLASIRSLTLPRSTLQILSNALDLLDSLPSFDNLNKLMLTSLRQRDYFQVIAYLLQSAPSLESLVIDLVDQPRIGVIVKEEGQAVSTEFLCLKGLVLHHLKEVKISSFGGTEAEIEFLKQILTKANALQKLSVK</sequence>
<dbReference type="Gene3D" id="3.30.1330.30">
    <property type="match status" value="1"/>
</dbReference>
<evidence type="ECO:0000313" key="6">
    <source>
        <dbReference type="EMBL" id="RZC63521.1"/>
    </source>
</evidence>
<keyword evidence="3" id="KW-0687">Ribonucleoprotein</keyword>
<evidence type="ECO:0000256" key="3">
    <source>
        <dbReference type="ARBA" id="ARBA00023274"/>
    </source>
</evidence>
<dbReference type="GO" id="GO:0003723">
    <property type="term" value="F:RNA binding"/>
    <property type="evidence" value="ECO:0007669"/>
    <property type="project" value="InterPro"/>
</dbReference>
<organism evidence="6 7">
    <name type="scientific">Papaver somniferum</name>
    <name type="common">Opium poppy</name>
    <dbReference type="NCBI Taxonomy" id="3469"/>
    <lineage>
        <taxon>Eukaryota</taxon>
        <taxon>Viridiplantae</taxon>
        <taxon>Streptophyta</taxon>
        <taxon>Embryophyta</taxon>
        <taxon>Tracheophyta</taxon>
        <taxon>Spermatophyta</taxon>
        <taxon>Magnoliopsida</taxon>
        <taxon>Ranunculales</taxon>
        <taxon>Papaveraceae</taxon>
        <taxon>Papaveroideae</taxon>
        <taxon>Papaver</taxon>
    </lineage>
</organism>